<dbReference type="AlphaFoldDB" id="X0XRP7"/>
<proteinExistence type="predicted"/>
<feature type="non-terminal residue" evidence="2">
    <location>
        <position position="1"/>
    </location>
</feature>
<protein>
    <submittedName>
        <fullName evidence="2">Uncharacterized protein</fullName>
    </submittedName>
</protein>
<accession>X0XRP7</accession>
<dbReference type="EMBL" id="BARS01050174">
    <property type="protein sequence ID" value="GAG45930.1"/>
    <property type="molecule type" value="Genomic_DNA"/>
</dbReference>
<evidence type="ECO:0000256" key="1">
    <source>
        <dbReference type="SAM" id="Coils"/>
    </source>
</evidence>
<feature type="non-terminal residue" evidence="2">
    <location>
        <position position="239"/>
    </location>
</feature>
<comment type="caution">
    <text evidence="2">The sequence shown here is derived from an EMBL/GenBank/DDBJ whole genome shotgun (WGS) entry which is preliminary data.</text>
</comment>
<feature type="coiled-coil region" evidence="1">
    <location>
        <begin position="106"/>
        <end position="196"/>
    </location>
</feature>
<organism evidence="2">
    <name type="scientific">marine sediment metagenome</name>
    <dbReference type="NCBI Taxonomy" id="412755"/>
    <lineage>
        <taxon>unclassified sequences</taxon>
        <taxon>metagenomes</taxon>
        <taxon>ecological metagenomes</taxon>
    </lineage>
</organism>
<gene>
    <name evidence="2" type="ORF">S01H1_74948</name>
</gene>
<reference evidence="2" key="1">
    <citation type="journal article" date="2014" name="Front. Microbiol.">
        <title>High frequency of phylogenetically diverse reductive dehalogenase-homologous genes in deep subseafloor sedimentary metagenomes.</title>
        <authorList>
            <person name="Kawai M."/>
            <person name="Futagami T."/>
            <person name="Toyoda A."/>
            <person name="Takaki Y."/>
            <person name="Nishi S."/>
            <person name="Hori S."/>
            <person name="Arai W."/>
            <person name="Tsubouchi T."/>
            <person name="Morono Y."/>
            <person name="Uchiyama I."/>
            <person name="Ito T."/>
            <person name="Fujiyama A."/>
            <person name="Inagaki F."/>
            <person name="Takami H."/>
        </authorList>
    </citation>
    <scope>NUCLEOTIDE SEQUENCE</scope>
    <source>
        <strain evidence="2">Expedition CK06-06</strain>
    </source>
</reference>
<name>X0XRP7_9ZZZZ</name>
<evidence type="ECO:0000313" key="2">
    <source>
        <dbReference type="EMBL" id="GAG45930.1"/>
    </source>
</evidence>
<keyword evidence="1" id="KW-0175">Coiled coil</keyword>
<sequence length="239" mass="26755">TSFAVFDKKIKAYDSIAEEKRIAKAKIEKERTDRIDTMLGALDGLVNNGQAFNLSAENIQQHLKALEEAEISAVDFQEKTEMAEMVKASGIETLTNLLASREKWEAEQAEQAAKLKADQAEAARVKEEQAEIAKANELKEKELEKKQAAFDALEAKTKADQKKKDDEAAEKIRKQVAQLEAGRKALEKEKADIAAKKYSDMYDSAEWINMVIVNDSAVKMNADFDLAKAQDDEDLKEKL</sequence>